<name>A0A7I9V189_9ACTN</name>
<dbReference type="PROSITE" id="PS50043">
    <property type="entry name" value="HTH_LUXR_2"/>
    <property type="match status" value="1"/>
</dbReference>
<dbReference type="RefSeq" id="WP_161928309.1">
    <property type="nucleotide sequence ID" value="NZ_BJOU01000013.1"/>
</dbReference>
<dbReference type="SUPFAM" id="SSF46894">
    <property type="entry name" value="C-terminal effector domain of the bipartite response regulators"/>
    <property type="match status" value="1"/>
</dbReference>
<dbReference type="GO" id="GO:0006355">
    <property type="term" value="P:regulation of DNA-templated transcription"/>
    <property type="evidence" value="ECO:0007669"/>
    <property type="project" value="InterPro"/>
</dbReference>
<protein>
    <submittedName>
        <fullName evidence="4">LuxR family transcriptional regulator</fullName>
    </submittedName>
</protein>
<dbReference type="Proteomes" id="UP000444980">
    <property type="component" value="Unassembled WGS sequence"/>
</dbReference>
<dbReference type="OrthoDB" id="4361812at2"/>
<reference evidence="4" key="2">
    <citation type="journal article" date="2020" name="Int. J. Syst. Evol. Microbiol.">
        <title>Gordonia crocea sp. nov. and Gordonia spumicola sp. nov. isolated from sludge of a wastewater treatment plant.</title>
        <authorList>
            <person name="Tamura T."/>
            <person name="Saito S."/>
            <person name="Hamada M."/>
            <person name="Kang Y."/>
            <person name="Hoshino Y."/>
            <person name="Gonoi T."/>
            <person name="Mikami Y."/>
            <person name="Yaguchi T."/>
        </authorList>
    </citation>
    <scope>NUCLEOTIDE SEQUENCE</scope>
    <source>
        <strain evidence="4">NBRC 107697</strain>
    </source>
</reference>
<dbReference type="PRINTS" id="PR00038">
    <property type="entry name" value="HTHLUXR"/>
</dbReference>
<evidence type="ECO:0000313" key="5">
    <source>
        <dbReference type="EMBL" id="GED99279.1"/>
    </source>
</evidence>
<dbReference type="GO" id="GO:0003677">
    <property type="term" value="F:DNA binding"/>
    <property type="evidence" value="ECO:0007669"/>
    <property type="project" value="InterPro"/>
</dbReference>
<keyword evidence="1" id="KW-0547">Nucleotide-binding</keyword>
<sequence>MSEVARIRSGLDEGVRAVLVSGPAGIGKTRLAEEATTGSRTVRRVRGSAAISTVPLGAYAEYLTGGEADPALRIGQLIAALSSPPGESLVVVDDVQELDPLSLAVTRALAQSPSVPVVLIWRTGDEEAGPDLADLLRVDGLDRIELAPLPRPEVDALARTVLGPDVDDEALARLWHRSEGNPLFLTALLADPDAAREVDDPGRHLPTTLVDLIATRLRPLSAEVLEVLDLVALGDPLPHSVLTGITGAAAVEAAESARLILVTDASAERGAGVHLAHPLYGEVRLATVAESRLRRLRTRLVEALAADSATDGAAAVKRALLASRSDAPDLDAALVDGSVGAIGLAALPLAIDLASRVGPGPHLAAAQLTAAHAMTVLGDADGAETMYARISAADLTAPQWESLLVLMAYTRLWSRNDAAGAARVLSRATDAQAGTAALAAEAMLLTAAGAPREAIGLFARFHAGAPQSEQARITVAWAELTALAETGAMSELDDVMRAETVRAETSALIGYWRLTLAFPHLRAQKLAGAPDLAQRAWETVRAQVPPQPGAVTGWLTGFDGIAASARGNLRAAGAALDEALAEFDAADCGPEMWFGFALERAEVAAQAGDHEVLTALLERLSAGDHAGYASMRPLWQAVASWSDALAGAVSAAIRQCLDAAESARAAGQSAFEVYCLQTAVRFGAATAAERLAALAEALPDLPRARLAAVHAAAVAAADGAALIASSEEYERYGLLPEAADAAAQAATAYRGEQRSGSALTATERMQSLADQSGANTPAMAAVVADDGLTDRQREIVRLAANGLSNKEIAERLVVSVRTVEGHLYRASQILGAPVRGS</sequence>
<dbReference type="SMART" id="SM00421">
    <property type="entry name" value="HTH_LUXR"/>
    <property type="match status" value="1"/>
</dbReference>
<dbReference type="GO" id="GO:0005737">
    <property type="term" value="C:cytoplasm"/>
    <property type="evidence" value="ECO:0007669"/>
    <property type="project" value="TreeGrafter"/>
</dbReference>
<evidence type="ECO:0000259" key="3">
    <source>
        <dbReference type="PROSITE" id="PS50043"/>
    </source>
</evidence>
<gene>
    <name evidence="4" type="ORF">nbrc107697_29810</name>
    <name evidence="5" type="ORF">nbrc107697_33180</name>
</gene>
<keyword evidence="2" id="KW-0067">ATP-binding</keyword>
<dbReference type="EMBL" id="BJOU01000017">
    <property type="protein sequence ID" value="GED99279.1"/>
    <property type="molecule type" value="Genomic_DNA"/>
</dbReference>
<dbReference type="SUPFAM" id="SSF52540">
    <property type="entry name" value="P-loop containing nucleoside triphosphate hydrolases"/>
    <property type="match status" value="1"/>
</dbReference>
<dbReference type="PANTHER" id="PTHR16305:SF35">
    <property type="entry name" value="TRANSCRIPTIONAL ACTIVATOR DOMAIN"/>
    <property type="match status" value="1"/>
</dbReference>
<feature type="domain" description="HTH luxR-type" evidence="3">
    <location>
        <begin position="781"/>
        <end position="837"/>
    </location>
</feature>
<comment type="caution">
    <text evidence="4">The sequence shown here is derived from an EMBL/GenBank/DDBJ whole genome shotgun (WGS) entry which is preliminary data.</text>
</comment>
<evidence type="ECO:0000313" key="4">
    <source>
        <dbReference type="EMBL" id="GED98942.1"/>
    </source>
</evidence>
<evidence type="ECO:0000313" key="6">
    <source>
        <dbReference type="Proteomes" id="UP000444980"/>
    </source>
</evidence>
<dbReference type="InterPro" id="IPR027417">
    <property type="entry name" value="P-loop_NTPase"/>
</dbReference>
<dbReference type="Pfam" id="PF00196">
    <property type="entry name" value="GerE"/>
    <property type="match status" value="1"/>
</dbReference>
<evidence type="ECO:0000256" key="2">
    <source>
        <dbReference type="ARBA" id="ARBA00022840"/>
    </source>
</evidence>
<dbReference type="InterPro" id="IPR036388">
    <property type="entry name" value="WH-like_DNA-bd_sf"/>
</dbReference>
<reference evidence="6" key="1">
    <citation type="submission" date="2019-06" db="EMBL/GenBank/DDBJ databases">
        <title>Gordonia isolated from sludge of a wastewater treatment plant.</title>
        <authorList>
            <person name="Tamura T."/>
            <person name="Aoyama K."/>
            <person name="Kang Y."/>
            <person name="Saito S."/>
            <person name="Akiyama N."/>
            <person name="Yazawa K."/>
            <person name="Gonoi T."/>
            <person name="Mikami Y."/>
        </authorList>
    </citation>
    <scope>NUCLEOTIDE SEQUENCE [LARGE SCALE GENOMIC DNA]</scope>
    <source>
        <strain evidence="6">NBRC 107697</strain>
    </source>
</reference>
<dbReference type="GO" id="GO:0005524">
    <property type="term" value="F:ATP binding"/>
    <property type="evidence" value="ECO:0007669"/>
    <property type="project" value="UniProtKB-KW"/>
</dbReference>
<dbReference type="AlphaFoldDB" id="A0A7I9V189"/>
<dbReference type="GO" id="GO:0004016">
    <property type="term" value="F:adenylate cyclase activity"/>
    <property type="evidence" value="ECO:0007669"/>
    <property type="project" value="TreeGrafter"/>
</dbReference>
<evidence type="ECO:0000256" key="1">
    <source>
        <dbReference type="ARBA" id="ARBA00022741"/>
    </source>
</evidence>
<dbReference type="Gene3D" id="1.10.10.10">
    <property type="entry name" value="Winged helix-like DNA-binding domain superfamily/Winged helix DNA-binding domain"/>
    <property type="match status" value="1"/>
</dbReference>
<organism evidence="4 6">
    <name type="scientific">Gordonia crocea</name>
    <dbReference type="NCBI Taxonomy" id="589162"/>
    <lineage>
        <taxon>Bacteria</taxon>
        <taxon>Bacillati</taxon>
        <taxon>Actinomycetota</taxon>
        <taxon>Actinomycetes</taxon>
        <taxon>Mycobacteriales</taxon>
        <taxon>Gordoniaceae</taxon>
        <taxon>Gordonia</taxon>
    </lineage>
</organism>
<keyword evidence="6" id="KW-1185">Reference proteome</keyword>
<dbReference type="InterPro" id="IPR000792">
    <property type="entry name" value="Tscrpt_reg_LuxR_C"/>
</dbReference>
<dbReference type="InterPro" id="IPR016032">
    <property type="entry name" value="Sig_transdc_resp-reg_C-effctor"/>
</dbReference>
<dbReference type="CDD" id="cd06170">
    <property type="entry name" value="LuxR_C_like"/>
    <property type="match status" value="1"/>
</dbReference>
<accession>A0A7I9V189</accession>
<dbReference type="PANTHER" id="PTHR16305">
    <property type="entry name" value="TESTICULAR SOLUBLE ADENYLYL CYCLASE"/>
    <property type="match status" value="1"/>
</dbReference>
<dbReference type="EMBL" id="BJOU01000013">
    <property type="protein sequence ID" value="GED98942.1"/>
    <property type="molecule type" value="Genomic_DNA"/>
</dbReference>
<proteinExistence type="predicted"/>